<gene>
    <name evidence="2" type="ORF">D4A39_16070</name>
</gene>
<sequence>MSKILKLNTLRPEQALDNLNRVTGLDFDSWPESLVNHAETQNAQDSASADNGTTQKVAPTIACLPEQTRRQG</sequence>
<protein>
    <submittedName>
        <fullName evidence="2">Uncharacterized protein</fullName>
    </submittedName>
</protein>
<evidence type="ECO:0000313" key="2">
    <source>
        <dbReference type="EMBL" id="RJG15986.1"/>
    </source>
</evidence>
<dbReference type="Proteomes" id="UP000283734">
    <property type="component" value="Unassembled WGS sequence"/>
</dbReference>
<comment type="caution">
    <text evidence="2">The sequence shown here is derived from an EMBL/GenBank/DDBJ whole genome shotgun (WGS) entry which is preliminary data.</text>
</comment>
<feature type="compositionally biased region" description="Polar residues" evidence="1">
    <location>
        <begin position="38"/>
        <end position="57"/>
    </location>
</feature>
<dbReference type="RefSeq" id="WP_119918548.1">
    <property type="nucleotide sequence ID" value="NZ_CAXGPP010000007.1"/>
</dbReference>
<dbReference type="EMBL" id="QYYA01000007">
    <property type="protein sequence ID" value="RJG15986.1"/>
    <property type="molecule type" value="Genomic_DNA"/>
</dbReference>
<reference evidence="2 3" key="1">
    <citation type="submission" date="2018-09" db="EMBL/GenBank/DDBJ databases">
        <title>Alcanivorax profundi sp. nov., isolated from 1000 m-depth seawater of the Mariana Trench.</title>
        <authorList>
            <person name="Liu J."/>
        </authorList>
    </citation>
    <scope>NUCLEOTIDE SEQUENCE [LARGE SCALE GENOMIC DNA]</scope>
    <source>
        <strain evidence="2 3">MTEO17</strain>
    </source>
</reference>
<name>A0A418XTH7_9GAMM</name>
<evidence type="ECO:0000256" key="1">
    <source>
        <dbReference type="SAM" id="MobiDB-lite"/>
    </source>
</evidence>
<dbReference type="OrthoDB" id="6078616at2"/>
<keyword evidence="3" id="KW-1185">Reference proteome</keyword>
<evidence type="ECO:0000313" key="3">
    <source>
        <dbReference type="Proteomes" id="UP000283734"/>
    </source>
</evidence>
<organism evidence="2 3">
    <name type="scientific">Alcanivorax profundi</name>
    <dbReference type="NCBI Taxonomy" id="2338368"/>
    <lineage>
        <taxon>Bacteria</taxon>
        <taxon>Pseudomonadati</taxon>
        <taxon>Pseudomonadota</taxon>
        <taxon>Gammaproteobacteria</taxon>
        <taxon>Oceanospirillales</taxon>
        <taxon>Alcanivoracaceae</taxon>
        <taxon>Alcanivorax</taxon>
    </lineage>
</organism>
<accession>A0A418XTH7</accession>
<dbReference type="AlphaFoldDB" id="A0A418XTH7"/>
<feature type="region of interest" description="Disordered" evidence="1">
    <location>
        <begin position="36"/>
        <end position="72"/>
    </location>
</feature>
<proteinExistence type="predicted"/>